<organism evidence="1 2">
    <name type="scientific">Popillia japonica</name>
    <name type="common">Japanese beetle</name>
    <dbReference type="NCBI Taxonomy" id="7064"/>
    <lineage>
        <taxon>Eukaryota</taxon>
        <taxon>Metazoa</taxon>
        <taxon>Ecdysozoa</taxon>
        <taxon>Arthropoda</taxon>
        <taxon>Hexapoda</taxon>
        <taxon>Insecta</taxon>
        <taxon>Pterygota</taxon>
        <taxon>Neoptera</taxon>
        <taxon>Endopterygota</taxon>
        <taxon>Coleoptera</taxon>
        <taxon>Polyphaga</taxon>
        <taxon>Scarabaeiformia</taxon>
        <taxon>Scarabaeidae</taxon>
        <taxon>Rutelinae</taxon>
        <taxon>Popillia</taxon>
    </lineage>
</organism>
<evidence type="ECO:0000313" key="2">
    <source>
        <dbReference type="Proteomes" id="UP001458880"/>
    </source>
</evidence>
<evidence type="ECO:0000313" key="1">
    <source>
        <dbReference type="EMBL" id="KAK9694689.1"/>
    </source>
</evidence>
<protein>
    <submittedName>
        <fullName evidence="1">Uncharacterized protein</fullName>
    </submittedName>
</protein>
<keyword evidence="2" id="KW-1185">Reference proteome</keyword>
<sequence length="165" mass="19168">MYPATLSPTPVFPDGNSLLLHLIDSKFFDHIHTRYRHRPIDTKPLHPIKPSFLRSLGDTMRRDRLDLRGRTYYGSKRYTSFRGAIRRHDATRPSRSPRSHILRIEEIYELQRRLLQTDRNALLILSRCAAVELVACDAPAIKRPENDDKTSTSSSLACVRIYRLI</sequence>
<accession>A0AAW1IXE4</accession>
<reference evidence="1 2" key="1">
    <citation type="journal article" date="2024" name="BMC Genomics">
        <title>De novo assembly and annotation of Popillia japonica's genome with initial clues to its potential as an invasive pest.</title>
        <authorList>
            <person name="Cucini C."/>
            <person name="Boschi S."/>
            <person name="Funari R."/>
            <person name="Cardaioli E."/>
            <person name="Iannotti N."/>
            <person name="Marturano G."/>
            <person name="Paoli F."/>
            <person name="Bruttini M."/>
            <person name="Carapelli A."/>
            <person name="Frati F."/>
            <person name="Nardi F."/>
        </authorList>
    </citation>
    <scope>NUCLEOTIDE SEQUENCE [LARGE SCALE GENOMIC DNA]</scope>
    <source>
        <strain evidence="1">DMR45628</strain>
    </source>
</reference>
<comment type="caution">
    <text evidence="1">The sequence shown here is derived from an EMBL/GenBank/DDBJ whole genome shotgun (WGS) entry which is preliminary data.</text>
</comment>
<proteinExistence type="predicted"/>
<gene>
    <name evidence="1" type="ORF">QE152_g33370</name>
</gene>
<dbReference type="EMBL" id="JASPKY010000505">
    <property type="protein sequence ID" value="KAK9694689.1"/>
    <property type="molecule type" value="Genomic_DNA"/>
</dbReference>
<name>A0AAW1IXE4_POPJA</name>
<dbReference type="AlphaFoldDB" id="A0AAW1IXE4"/>
<dbReference type="Proteomes" id="UP001458880">
    <property type="component" value="Unassembled WGS sequence"/>
</dbReference>